<proteinExistence type="predicted"/>
<dbReference type="GO" id="GO:0022857">
    <property type="term" value="F:transmembrane transporter activity"/>
    <property type="evidence" value="ECO:0007669"/>
    <property type="project" value="InterPro"/>
</dbReference>
<dbReference type="InterPro" id="IPR011701">
    <property type="entry name" value="MFS"/>
</dbReference>
<accession>A0A7C9RFJ3</accession>
<feature type="transmembrane region" description="Helical" evidence="4">
    <location>
        <begin position="31"/>
        <end position="48"/>
    </location>
</feature>
<protein>
    <submittedName>
        <fullName evidence="6">MFS transporter</fullName>
    </submittedName>
</protein>
<gene>
    <name evidence="6" type="ORF">G4V63_09915</name>
</gene>
<comment type="caution">
    <text evidence="6">The sequence shown here is derived from an EMBL/GenBank/DDBJ whole genome shotgun (WGS) entry which is preliminary data.</text>
</comment>
<evidence type="ECO:0000313" key="7">
    <source>
        <dbReference type="Proteomes" id="UP000480266"/>
    </source>
</evidence>
<keyword evidence="2 4" id="KW-1133">Transmembrane helix</keyword>
<dbReference type="PANTHER" id="PTHR43129">
    <property type="entry name" value="FOSMIDOMYCIN RESISTANCE PROTEIN"/>
    <property type="match status" value="1"/>
</dbReference>
<evidence type="ECO:0000256" key="1">
    <source>
        <dbReference type="ARBA" id="ARBA00022692"/>
    </source>
</evidence>
<dbReference type="Proteomes" id="UP000480266">
    <property type="component" value="Unassembled WGS sequence"/>
</dbReference>
<feature type="transmembrane region" description="Helical" evidence="4">
    <location>
        <begin position="204"/>
        <end position="222"/>
    </location>
</feature>
<dbReference type="GO" id="GO:0005886">
    <property type="term" value="C:plasma membrane"/>
    <property type="evidence" value="ECO:0007669"/>
    <property type="project" value="TreeGrafter"/>
</dbReference>
<sequence length="347" mass="37283">GQIGMITLAFMFTSSLLQPFVGAYTDKYPKPFSLALGMGFTFAGLILLSVANHYWVILLAAGLVGTGSAVFHPESSRIARMASGGRVGMAQSVFQVGGNIGSAVGPVLAALIVVPFGQGSIAWFSLVAALAIVVLWQIGRWYRPRVAQRKVSHAVADEERSSARTLVALTVLMVLLFSKAFYSWSIGSYYTFFLIQKFGITTQASQIYLFLFLGASAVGVFFGGPLGDRFGRKYVIWFSIIGALPFTLALPHVGLFASAVLSILIGFIISSATPAIIVYAQELMPHRLGMISGLFYGMTFGFGGLGAAVLGQVADWKGIDFVYQVCAWLPAIGLLAIFLPQIKRHKL</sequence>
<evidence type="ECO:0000259" key="5">
    <source>
        <dbReference type="PROSITE" id="PS50850"/>
    </source>
</evidence>
<organism evidence="6 7">
    <name type="scientific">Candidatus Afipia apatlaquensis</name>
    <dbReference type="NCBI Taxonomy" id="2712852"/>
    <lineage>
        <taxon>Bacteria</taxon>
        <taxon>Pseudomonadati</taxon>
        <taxon>Pseudomonadota</taxon>
        <taxon>Alphaproteobacteria</taxon>
        <taxon>Hyphomicrobiales</taxon>
        <taxon>Nitrobacteraceae</taxon>
        <taxon>Afipia</taxon>
    </lineage>
</organism>
<feature type="transmembrane region" description="Helical" evidence="4">
    <location>
        <begin position="120"/>
        <end position="142"/>
    </location>
</feature>
<feature type="transmembrane region" description="Helical" evidence="4">
    <location>
        <begin position="321"/>
        <end position="339"/>
    </location>
</feature>
<dbReference type="PROSITE" id="PS50850">
    <property type="entry name" value="MFS"/>
    <property type="match status" value="1"/>
</dbReference>
<reference evidence="6" key="1">
    <citation type="submission" date="2020-02" db="EMBL/GenBank/DDBJ databases">
        <title>Draft genome sequence of Candidatus Afipia apatlaquensis IBT-C3, a potential strain for decolorization of textile dyes.</title>
        <authorList>
            <person name="Sanchez-Reyes A."/>
            <person name="Breton-Deval L."/>
            <person name="Mangelson H."/>
            <person name="Sanchez-Flores A."/>
        </authorList>
    </citation>
    <scope>NUCLEOTIDE SEQUENCE [LARGE SCALE GENOMIC DNA]</scope>
    <source>
        <strain evidence="6">IBT-C3</strain>
    </source>
</reference>
<feature type="transmembrane region" description="Helical" evidence="4">
    <location>
        <begin position="259"/>
        <end position="279"/>
    </location>
</feature>
<feature type="transmembrane region" description="Helical" evidence="4">
    <location>
        <begin position="54"/>
        <end position="72"/>
    </location>
</feature>
<evidence type="ECO:0000313" key="6">
    <source>
        <dbReference type="EMBL" id="NGX95520.1"/>
    </source>
</evidence>
<name>A0A7C9RFJ3_9BRAD</name>
<dbReference type="EMBL" id="JAAMRR010000520">
    <property type="protein sequence ID" value="NGX95520.1"/>
    <property type="molecule type" value="Genomic_DNA"/>
</dbReference>
<evidence type="ECO:0000256" key="4">
    <source>
        <dbReference type="SAM" id="Phobius"/>
    </source>
</evidence>
<keyword evidence="1 4" id="KW-0812">Transmembrane</keyword>
<keyword evidence="3 4" id="KW-0472">Membrane</keyword>
<feature type="transmembrane region" description="Helical" evidence="4">
    <location>
        <begin position="291"/>
        <end position="309"/>
    </location>
</feature>
<feature type="domain" description="Major facilitator superfamily (MFS) profile" evidence="5">
    <location>
        <begin position="1"/>
        <end position="345"/>
    </location>
</feature>
<evidence type="ECO:0000256" key="2">
    <source>
        <dbReference type="ARBA" id="ARBA00022989"/>
    </source>
</evidence>
<feature type="non-terminal residue" evidence="6">
    <location>
        <position position="1"/>
    </location>
</feature>
<feature type="transmembrane region" description="Helical" evidence="4">
    <location>
        <begin position="234"/>
        <end position="253"/>
    </location>
</feature>
<dbReference type="Pfam" id="PF07690">
    <property type="entry name" value="MFS_1"/>
    <property type="match status" value="1"/>
</dbReference>
<dbReference type="SUPFAM" id="SSF103473">
    <property type="entry name" value="MFS general substrate transporter"/>
    <property type="match status" value="1"/>
</dbReference>
<feature type="transmembrane region" description="Helical" evidence="4">
    <location>
        <begin position="163"/>
        <end position="184"/>
    </location>
</feature>
<feature type="transmembrane region" description="Helical" evidence="4">
    <location>
        <begin position="93"/>
        <end position="114"/>
    </location>
</feature>
<dbReference type="CDD" id="cd17478">
    <property type="entry name" value="MFS_FsR"/>
    <property type="match status" value="1"/>
</dbReference>
<dbReference type="Gene3D" id="1.20.1250.20">
    <property type="entry name" value="MFS general substrate transporter like domains"/>
    <property type="match status" value="1"/>
</dbReference>
<evidence type="ECO:0000256" key="3">
    <source>
        <dbReference type="ARBA" id="ARBA00023136"/>
    </source>
</evidence>
<dbReference type="PANTHER" id="PTHR43129:SF1">
    <property type="entry name" value="FOSMIDOMYCIN RESISTANCE PROTEIN"/>
    <property type="match status" value="1"/>
</dbReference>
<dbReference type="InterPro" id="IPR036259">
    <property type="entry name" value="MFS_trans_sf"/>
</dbReference>
<feature type="transmembrane region" description="Helical" evidence="4">
    <location>
        <begin position="6"/>
        <end position="24"/>
    </location>
</feature>
<dbReference type="AlphaFoldDB" id="A0A7C9RFJ3"/>
<dbReference type="InterPro" id="IPR020846">
    <property type="entry name" value="MFS_dom"/>
</dbReference>
<keyword evidence="7" id="KW-1185">Reference proteome</keyword>